<dbReference type="EMBL" id="BQNZ01000001">
    <property type="protein sequence ID" value="GKH70702.1"/>
    <property type="molecule type" value="Genomic_DNA"/>
</dbReference>
<name>A0AA37NCB0_9BACT</name>
<dbReference type="AlphaFoldDB" id="A0AA37NCB0"/>
<dbReference type="PANTHER" id="PTHR34220:SF7">
    <property type="entry name" value="SENSOR HISTIDINE KINASE YPDA"/>
    <property type="match status" value="1"/>
</dbReference>
<proteinExistence type="predicted"/>
<evidence type="ECO:0000259" key="2">
    <source>
        <dbReference type="Pfam" id="PF06580"/>
    </source>
</evidence>
<dbReference type="InterPro" id="IPR050640">
    <property type="entry name" value="Bact_2-comp_sensor_kinase"/>
</dbReference>
<evidence type="ECO:0000313" key="4">
    <source>
        <dbReference type="Proteomes" id="UP001055114"/>
    </source>
</evidence>
<keyword evidence="3" id="KW-0418">Kinase</keyword>
<organism evidence="3 4">
    <name type="scientific">Parabacteroides merdae</name>
    <dbReference type="NCBI Taxonomy" id="46503"/>
    <lineage>
        <taxon>Bacteria</taxon>
        <taxon>Pseudomonadati</taxon>
        <taxon>Bacteroidota</taxon>
        <taxon>Bacteroidia</taxon>
        <taxon>Bacteroidales</taxon>
        <taxon>Tannerellaceae</taxon>
        <taxon>Parabacteroides</taxon>
    </lineage>
</organism>
<keyword evidence="1" id="KW-0472">Membrane</keyword>
<dbReference type="RefSeq" id="WP_244063692.1">
    <property type="nucleotide sequence ID" value="NZ_BQNZ01000001.1"/>
</dbReference>
<keyword evidence="3" id="KW-0808">Transferase</keyword>
<dbReference type="GO" id="GO:0000155">
    <property type="term" value="F:phosphorelay sensor kinase activity"/>
    <property type="evidence" value="ECO:0007669"/>
    <property type="project" value="InterPro"/>
</dbReference>
<evidence type="ECO:0000256" key="1">
    <source>
        <dbReference type="SAM" id="Phobius"/>
    </source>
</evidence>
<feature type="transmembrane region" description="Helical" evidence="1">
    <location>
        <begin position="7"/>
        <end position="28"/>
    </location>
</feature>
<gene>
    <name evidence="3" type="ORF">CE91St3_05650</name>
</gene>
<dbReference type="Proteomes" id="UP001055114">
    <property type="component" value="Unassembled WGS sequence"/>
</dbReference>
<comment type="caution">
    <text evidence="3">The sequence shown here is derived from an EMBL/GenBank/DDBJ whole genome shotgun (WGS) entry which is preliminary data.</text>
</comment>
<dbReference type="PANTHER" id="PTHR34220">
    <property type="entry name" value="SENSOR HISTIDINE KINASE YPDA"/>
    <property type="match status" value="1"/>
</dbReference>
<reference evidence="3" key="1">
    <citation type="submission" date="2022-01" db="EMBL/GenBank/DDBJ databases">
        <title>Novel bile acid biosynthetic pathways are enriched in the microbiome of centenarians.</title>
        <authorList>
            <person name="Sato Y."/>
            <person name="Atarashi K."/>
            <person name="Plichta R.D."/>
            <person name="Arai Y."/>
            <person name="Sasajima S."/>
            <person name="Kearney M.S."/>
            <person name="Suda W."/>
            <person name="Takeshita K."/>
            <person name="Sasaki T."/>
            <person name="Okamoto S."/>
            <person name="Skelly N.A."/>
            <person name="Okamura Y."/>
            <person name="Vlamakis H."/>
            <person name="Li Y."/>
            <person name="Tanoue T."/>
            <person name="Takei H."/>
            <person name="Nittono H."/>
            <person name="Narushima S."/>
            <person name="Irie J."/>
            <person name="Itoh H."/>
            <person name="Moriya K."/>
            <person name="Sugiura Y."/>
            <person name="Suematsu M."/>
            <person name="Moritoki N."/>
            <person name="Shibata S."/>
            <person name="Littman R.D."/>
            <person name="Fischbach A.M."/>
            <person name="Uwamino Y."/>
            <person name="Inoue T."/>
            <person name="Honda A."/>
            <person name="Hattori M."/>
            <person name="Murai T."/>
            <person name="Xavier J.R."/>
            <person name="Hirose N."/>
            <person name="Honda K."/>
        </authorList>
    </citation>
    <scope>NUCLEOTIDE SEQUENCE</scope>
    <source>
        <strain evidence="3">CE91-St3</strain>
    </source>
</reference>
<feature type="transmembrane region" description="Helical" evidence="1">
    <location>
        <begin position="78"/>
        <end position="97"/>
    </location>
</feature>
<accession>A0AA37NCB0</accession>
<dbReference type="InterPro" id="IPR010559">
    <property type="entry name" value="Sig_transdc_His_kin_internal"/>
</dbReference>
<feature type="transmembrane region" description="Helical" evidence="1">
    <location>
        <begin position="43"/>
        <end position="66"/>
    </location>
</feature>
<keyword evidence="1" id="KW-0812">Transmembrane</keyword>
<dbReference type="Pfam" id="PF06580">
    <property type="entry name" value="His_kinase"/>
    <property type="match status" value="1"/>
</dbReference>
<feature type="transmembrane region" description="Helical" evidence="1">
    <location>
        <begin position="117"/>
        <end position="137"/>
    </location>
</feature>
<keyword evidence="1" id="KW-1133">Transmembrane helix</keyword>
<feature type="domain" description="Signal transduction histidine kinase internal region" evidence="2">
    <location>
        <begin position="151"/>
        <end position="227"/>
    </location>
</feature>
<sequence length="336" mass="39635">MKAKDYLITWLWTSLLMYFLYDVVWVLADHEEFNRLLEEGCTILWIDLCYCFLFSIYNLGFGTLLLKSRLLRFFQKKKILILSAIFLLANTFLAFLVENLIDVLFVDISDREVWGNAYLMGLISSIQALIVVVEYYYKESEQKYEENRQLEMKLLKMQMNPHFVFNSLSVLAGLIDIDAKRAEDYVIRLSRIYRHILGHLENDVVSLDEAFQWLDDYMNLLKLRYANIELQVKPMERRKDEYILSQSLQVLVENAVKHNAMNQHEKLTIIVERKENMLVVSNNIIHATYKSEQTIPSYKLGLDNLAKRYFVKFGKEISVKQTSELFTVYLPIVNQG</sequence>
<dbReference type="GO" id="GO:0016020">
    <property type="term" value="C:membrane"/>
    <property type="evidence" value="ECO:0007669"/>
    <property type="project" value="InterPro"/>
</dbReference>
<evidence type="ECO:0000313" key="3">
    <source>
        <dbReference type="EMBL" id="GKH70702.1"/>
    </source>
</evidence>
<protein>
    <submittedName>
        <fullName evidence="3">Histidine kinase</fullName>
    </submittedName>
</protein>